<feature type="compositionally biased region" description="Polar residues" evidence="6">
    <location>
        <begin position="21"/>
        <end position="30"/>
    </location>
</feature>
<dbReference type="RefSeq" id="WP_161868696.1">
    <property type="nucleotide sequence ID" value="NZ_MAEI02000001.1"/>
</dbReference>
<dbReference type="Pfam" id="PF06271">
    <property type="entry name" value="RDD"/>
    <property type="match status" value="1"/>
</dbReference>
<evidence type="ECO:0000313" key="9">
    <source>
        <dbReference type="EMBL" id="MEO1782174.1"/>
    </source>
</evidence>
<reference evidence="9" key="2">
    <citation type="submission" date="2024-02" db="EMBL/GenBank/DDBJ databases">
        <title>The Genome Sequence of Enterococcus diestrammenae JM9A.</title>
        <authorList>
            <person name="Earl A."/>
            <person name="Manson A."/>
            <person name="Gilmore M."/>
            <person name="Sanders J."/>
            <person name="Shea T."/>
            <person name="Howe W."/>
            <person name="Livny J."/>
            <person name="Cuomo C."/>
            <person name="Neafsey D."/>
            <person name="Birren B."/>
        </authorList>
    </citation>
    <scope>NUCLEOTIDE SEQUENCE</scope>
    <source>
        <strain evidence="9">JM9A</strain>
    </source>
</reference>
<dbReference type="PANTHER" id="PTHR36115:SF9">
    <property type="entry name" value="LMO1584 PROTEIN"/>
    <property type="match status" value="1"/>
</dbReference>
<protein>
    <recommendedName>
        <fullName evidence="8">RDD domain-containing protein</fullName>
    </recommendedName>
</protein>
<evidence type="ECO:0000256" key="3">
    <source>
        <dbReference type="ARBA" id="ARBA00022692"/>
    </source>
</evidence>
<gene>
    <name evidence="9" type="ORF">BAU18_001767</name>
</gene>
<organism evidence="9 10">
    <name type="scientific">Enterococcus diestrammenae</name>
    <dbReference type="NCBI Taxonomy" id="1155073"/>
    <lineage>
        <taxon>Bacteria</taxon>
        <taxon>Bacillati</taxon>
        <taxon>Bacillota</taxon>
        <taxon>Bacilli</taxon>
        <taxon>Lactobacillales</taxon>
        <taxon>Enterococcaceae</taxon>
        <taxon>Enterococcus</taxon>
    </lineage>
</organism>
<dbReference type="InterPro" id="IPR051791">
    <property type="entry name" value="Pra-immunoreactive"/>
</dbReference>
<evidence type="ECO:0000256" key="2">
    <source>
        <dbReference type="ARBA" id="ARBA00022475"/>
    </source>
</evidence>
<keyword evidence="10" id="KW-1185">Reference proteome</keyword>
<dbReference type="Proteomes" id="UP001429357">
    <property type="component" value="Unassembled WGS sequence"/>
</dbReference>
<reference evidence="9" key="1">
    <citation type="submission" date="2016-06" db="EMBL/GenBank/DDBJ databases">
        <authorList>
            <person name="Van Tyne D."/>
        </authorList>
    </citation>
    <scope>NUCLEOTIDE SEQUENCE</scope>
    <source>
        <strain evidence="9">JM9A</strain>
    </source>
</reference>
<dbReference type="InterPro" id="IPR010432">
    <property type="entry name" value="RDD"/>
</dbReference>
<evidence type="ECO:0000256" key="1">
    <source>
        <dbReference type="ARBA" id="ARBA00004651"/>
    </source>
</evidence>
<dbReference type="PANTHER" id="PTHR36115">
    <property type="entry name" value="PROLINE-RICH ANTIGEN HOMOLOG-RELATED"/>
    <property type="match status" value="1"/>
</dbReference>
<dbReference type="EMBL" id="MAEI02000001">
    <property type="protein sequence ID" value="MEO1782174.1"/>
    <property type="molecule type" value="Genomic_DNA"/>
</dbReference>
<accession>A0ABV0F295</accession>
<evidence type="ECO:0000256" key="7">
    <source>
        <dbReference type="SAM" id="Phobius"/>
    </source>
</evidence>
<keyword evidence="5 7" id="KW-0472">Membrane</keyword>
<evidence type="ECO:0000259" key="8">
    <source>
        <dbReference type="Pfam" id="PF06271"/>
    </source>
</evidence>
<evidence type="ECO:0000256" key="6">
    <source>
        <dbReference type="SAM" id="MobiDB-lite"/>
    </source>
</evidence>
<comment type="subcellular location">
    <subcellularLocation>
        <location evidence="1">Cell membrane</location>
        <topology evidence="1">Multi-pass membrane protein</topology>
    </subcellularLocation>
</comment>
<feature type="transmembrane region" description="Helical" evidence="7">
    <location>
        <begin position="166"/>
        <end position="185"/>
    </location>
</feature>
<feature type="transmembrane region" description="Helical" evidence="7">
    <location>
        <begin position="133"/>
        <end position="154"/>
    </location>
</feature>
<feature type="region of interest" description="Disordered" evidence="6">
    <location>
        <begin position="1"/>
        <end position="76"/>
    </location>
</feature>
<comment type="caution">
    <text evidence="9">The sequence shown here is derived from an EMBL/GenBank/DDBJ whole genome shotgun (WGS) entry which is preliminary data.</text>
</comment>
<evidence type="ECO:0000313" key="10">
    <source>
        <dbReference type="Proteomes" id="UP001429357"/>
    </source>
</evidence>
<evidence type="ECO:0000256" key="5">
    <source>
        <dbReference type="ARBA" id="ARBA00023136"/>
    </source>
</evidence>
<feature type="compositionally biased region" description="Basic and acidic residues" evidence="6">
    <location>
        <begin position="1"/>
        <end position="18"/>
    </location>
</feature>
<keyword evidence="3 7" id="KW-0812">Transmembrane</keyword>
<keyword evidence="4 7" id="KW-1133">Transmembrane helix</keyword>
<feature type="domain" description="RDD" evidence="8">
    <location>
        <begin position="126"/>
        <end position="252"/>
    </location>
</feature>
<sequence>MPEDKQLTNETNAEHTPETAKASNNPTGTDDQLEKQEAEVLSAIESRSESIAEKSNSQNEDASFERNETGSSADPLKGPKVFYNASQAKAAHQLTAAEQQILKQQWQKLEVPEDEAQAFLPDYFFAGFWIRSFAFILDLLCIAAIRTSTLGLIYRFLGIEWQGGFLGAYNLAAIGIYLIYFTLLTKLNHGQTIGKMVFGLRVIALNGTELTWGAVLTREAVCRFILMRPPFLLGYLPTAFTRRKQHVGDYFAETSVVTVNLVKAFNKELA</sequence>
<evidence type="ECO:0000256" key="4">
    <source>
        <dbReference type="ARBA" id="ARBA00022989"/>
    </source>
</evidence>
<keyword evidence="2" id="KW-1003">Cell membrane</keyword>
<proteinExistence type="predicted"/>
<name>A0ABV0F295_9ENTE</name>